<keyword evidence="5 10" id="KW-0560">Oxidoreductase</keyword>
<evidence type="ECO:0000313" key="14">
    <source>
        <dbReference type="Proteomes" id="UP000469385"/>
    </source>
</evidence>
<dbReference type="PROSITE" id="PS00089">
    <property type="entry name" value="RIBORED_LARGE"/>
    <property type="match status" value="1"/>
</dbReference>
<dbReference type="InterPro" id="IPR013346">
    <property type="entry name" value="NrdE_NrdA_C"/>
</dbReference>
<name>A0A6N8ITL2_9BURK</name>
<evidence type="ECO:0000313" key="13">
    <source>
        <dbReference type="EMBL" id="MVQ30251.1"/>
    </source>
</evidence>
<dbReference type="EMBL" id="WSEL01000003">
    <property type="protein sequence ID" value="MVQ30251.1"/>
    <property type="molecule type" value="Genomic_DNA"/>
</dbReference>
<dbReference type="GO" id="GO:0005971">
    <property type="term" value="C:ribonucleoside-diphosphate reductase complex"/>
    <property type="evidence" value="ECO:0007669"/>
    <property type="project" value="TreeGrafter"/>
</dbReference>
<dbReference type="Pfam" id="PF00317">
    <property type="entry name" value="Ribonuc_red_lgN"/>
    <property type="match status" value="1"/>
</dbReference>
<dbReference type="GO" id="GO:0005524">
    <property type="term" value="F:ATP binding"/>
    <property type="evidence" value="ECO:0007669"/>
    <property type="project" value="UniProtKB-UniRule"/>
</dbReference>
<sequence>MQSSTSIASTTTSALSPSGAAGGTVSSAAPAALAHYQIIRRNGAVVPFEPNKIAVAMMKAFLAVHGTQGAASASVRETVDGLTQAVIRALVRSRPGGGTFHIEDVQDQVELGLMRGGHHDIARAYVLYRDRRAQERAKQSQPAAPEAPVLHVTDGGRRVELDLGHLQSLIEHACRNLSADVKADPIVAETMRNLYDGVPIDEVYKASILAARTLIEKDPDYTYATARLLLHTIFKEVLGRDITPAEMAGSYADYFPGFVKKGVEAELLNPELLQYDLKRLGAALKADRDMQFDYLGLQTLYDRYFLHVRKTRIELPQAFFMRVAMGLALNEIDREARAIEFYEVLSSFDFMSSTPTLFNSGTLRSQLSSCYLTTVPDDLDGIYESIKENALLSKFAGGLGNDWTRVRALGSHIKGTNGESQGVVPFLKVVNDTAVAVNQGGKRKGAVCTYLESWHLDIEEFLELRKNTGDDRRRTHDMNTANWIPDLFMRRVMEKGEWTLFSPSSVPDLHDKFGEEFERAYVAYEDKARRGEIKPSKTVPASDMWRKMLSMLFETGHPWITFKDACNVRSPQQHAGVVHSSNLCTEITLNTSDTETAVCNLGSVNLLQHLKDGQIDQDKLQHTIRVAMRMLDNVIDINYYAVKKARDSNLRHRPVGLGVMGFQDALYELRIPYASEQAVQFADRSMEAVCYHAYWASTELARERGRYSSFKGSLWDQGLLPPDTLDLLAKARGGYVEVDRSATLDWDALRRKIAQDGMRNSNCVAIAPTATISNIIGVDASIEPCFGNLSVKSNLSGEFTVINHYLVRDLKRLGLWDDVMVMDLKHFDGSLRPIDRVPQEVKALYATAFEVEPVWLVEAAARRQKWIDQAQSLNIYMAGASGKKLDDTYKLAWLRGLKTTYYLRTISATHAEKSTVQSGRLNAVASGAGGALNAGAAGAPSALEAAAAAAQAQMNATPATDIKFCAIDDPTCEACQ</sequence>
<dbReference type="UniPathway" id="UPA00326"/>
<keyword evidence="4 9" id="KW-0067">ATP-binding</keyword>
<keyword evidence="6 10" id="KW-0215">Deoxyribonucleotide synthesis</keyword>
<evidence type="ECO:0000256" key="5">
    <source>
        <dbReference type="ARBA" id="ARBA00023002"/>
    </source>
</evidence>
<organism evidence="13 14">
    <name type="scientific">Ramlibacter pinisoli</name>
    <dbReference type="NCBI Taxonomy" id="2682844"/>
    <lineage>
        <taxon>Bacteria</taxon>
        <taxon>Pseudomonadati</taxon>
        <taxon>Pseudomonadota</taxon>
        <taxon>Betaproteobacteria</taxon>
        <taxon>Burkholderiales</taxon>
        <taxon>Comamonadaceae</taxon>
        <taxon>Ramlibacter</taxon>
    </lineage>
</organism>
<dbReference type="RefSeq" id="WP_157398154.1">
    <property type="nucleotide sequence ID" value="NZ_WSEL01000003.1"/>
</dbReference>
<dbReference type="InterPro" id="IPR005144">
    <property type="entry name" value="ATP-cone_dom"/>
</dbReference>
<dbReference type="AlphaFoldDB" id="A0A6N8ITL2"/>
<dbReference type="Pfam" id="PF03477">
    <property type="entry name" value="ATP-cone"/>
    <property type="match status" value="1"/>
</dbReference>
<gene>
    <name evidence="13" type="ORF">GON04_12385</name>
</gene>
<evidence type="ECO:0000256" key="10">
    <source>
        <dbReference type="RuleBase" id="RU003410"/>
    </source>
</evidence>
<dbReference type="CDD" id="cd01679">
    <property type="entry name" value="RNR_I"/>
    <property type="match status" value="1"/>
</dbReference>
<dbReference type="PROSITE" id="PS51161">
    <property type="entry name" value="ATP_CONE"/>
    <property type="match status" value="2"/>
</dbReference>
<evidence type="ECO:0000256" key="7">
    <source>
        <dbReference type="ARBA" id="ARBA00024942"/>
    </source>
</evidence>
<dbReference type="GO" id="GO:0009263">
    <property type="term" value="P:deoxyribonucleotide biosynthetic process"/>
    <property type="evidence" value="ECO:0007669"/>
    <property type="project" value="UniProtKB-KW"/>
</dbReference>
<evidence type="ECO:0000256" key="8">
    <source>
        <dbReference type="ARBA" id="ARBA00047754"/>
    </source>
</evidence>
<dbReference type="Pfam" id="PF02867">
    <property type="entry name" value="Ribonuc_red_lgC"/>
    <property type="match status" value="1"/>
</dbReference>
<dbReference type="SUPFAM" id="SSF48168">
    <property type="entry name" value="R1 subunit of ribonucleotide reductase, N-terminal domain"/>
    <property type="match status" value="1"/>
</dbReference>
<keyword evidence="2" id="KW-0021">Allosteric enzyme</keyword>
<evidence type="ECO:0000256" key="9">
    <source>
        <dbReference type="PROSITE-ProRule" id="PRU00492"/>
    </source>
</evidence>
<feature type="region of interest" description="Disordered" evidence="11">
    <location>
        <begin position="1"/>
        <end position="21"/>
    </location>
</feature>
<dbReference type="FunFam" id="3.20.70.20:FF:000009">
    <property type="entry name" value="Ribonucleoside-diphosphate reductase"/>
    <property type="match status" value="1"/>
</dbReference>
<keyword evidence="14" id="KW-1185">Reference proteome</keyword>
<dbReference type="NCBIfam" id="TIGR02506">
    <property type="entry name" value="NrdE_NrdA"/>
    <property type="match status" value="1"/>
</dbReference>
<dbReference type="InterPro" id="IPR039718">
    <property type="entry name" value="Rrm1"/>
</dbReference>
<dbReference type="EC" id="1.17.4.1" evidence="10"/>
<dbReference type="InterPro" id="IPR000788">
    <property type="entry name" value="RNR_lg_C"/>
</dbReference>
<evidence type="ECO:0000256" key="2">
    <source>
        <dbReference type="ARBA" id="ARBA00022533"/>
    </source>
</evidence>
<evidence type="ECO:0000256" key="11">
    <source>
        <dbReference type="SAM" id="MobiDB-lite"/>
    </source>
</evidence>
<proteinExistence type="inferred from homology"/>
<evidence type="ECO:0000256" key="1">
    <source>
        <dbReference type="ARBA" id="ARBA00010406"/>
    </source>
</evidence>
<comment type="catalytic activity">
    <reaction evidence="8 10">
        <text>a 2'-deoxyribonucleoside 5'-diphosphate + [thioredoxin]-disulfide + H2O = a ribonucleoside 5'-diphosphate + [thioredoxin]-dithiol</text>
        <dbReference type="Rhea" id="RHEA:23252"/>
        <dbReference type="Rhea" id="RHEA-COMP:10698"/>
        <dbReference type="Rhea" id="RHEA-COMP:10700"/>
        <dbReference type="ChEBI" id="CHEBI:15377"/>
        <dbReference type="ChEBI" id="CHEBI:29950"/>
        <dbReference type="ChEBI" id="CHEBI:50058"/>
        <dbReference type="ChEBI" id="CHEBI:57930"/>
        <dbReference type="ChEBI" id="CHEBI:73316"/>
        <dbReference type="EC" id="1.17.4.1"/>
    </reaction>
</comment>
<dbReference type="InterPro" id="IPR008926">
    <property type="entry name" value="RNR_R1-su_N"/>
</dbReference>
<evidence type="ECO:0000256" key="3">
    <source>
        <dbReference type="ARBA" id="ARBA00022741"/>
    </source>
</evidence>
<dbReference type="PRINTS" id="PR01183">
    <property type="entry name" value="RIBORDTASEM1"/>
</dbReference>
<accession>A0A6N8ITL2</accession>
<dbReference type="InterPro" id="IPR013509">
    <property type="entry name" value="RNR_lsu_N"/>
</dbReference>
<dbReference type="Gene3D" id="3.20.70.20">
    <property type="match status" value="1"/>
</dbReference>
<reference evidence="13 14" key="1">
    <citation type="submission" date="2019-12" db="EMBL/GenBank/DDBJ databases">
        <authorList>
            <person name="Huq M.A."/>
        </authorList>
    </citation>
    <scope>NUCLEOTIDE SEQUENCE [LARGE SCALE GENOMIC DNA]</scope>
    <source>
        <strain evidence="13 14">MAH-25</strain>
    </source>
</reference>
<feature type="domain" description="ATP-cone" evidence="12">
    <location>
        <begin position="150"/>
        <end position="239"/>
    </location>
</feature>
<evidence type="ECO:0000259" key="12">
    <source>
        <dbReference type="PROSITE" id="PS51161"/>
    </source>
</evidence>
<dbReference type="PANTHER" id="PTHR11573:SF6">
    <property type="entry name" value="RIBONUCLEOSIDE-DIPHOSPHATE REDUCTASE LARGE SUBUNIT"/>
    <property type="match status" value="1"/>
</dbReference>
<comment type="similarity">
    <text evidence="1 10">Belongs to the ribonucleoside diphosphate reductase large chain family.</text>
</comment>
<keyword evidence="3 9" id="KW-0547">Nucleotide-binding</keyword>
<dbReference type="NCBIfam" id="NF005544">
    <property type="entry name" value="PRK07207.1"/>
    <property type="match status" value="1"/>
</dbReference>
<dbReference type="GO" id="GO:0004748">
    <property type="term" value="F:ribonucleoside-diphosphate reductase activity, thioredoxin disulfide as acceptor"/>
    <property type="evidence" value="ECO:0007669"/>
    <property type="project" value="UniProtKB-EC"/>
</dbReference>
<protein>
    <recommendedName>
        <fullName evidence="10">Ribonucleoside-diphosphate reductase</fullName>
        <ecNumber evidence="10">1.17.4.1</ecNumber>
    </recommendedName>
</protein>
<comment type="function">
    <text evidence="7 10">Provides the precursors necessary for DNA synthesis. Catalyzes the biosynthesis of deoxyribonucleotides from the corresponding ribonucleotides.</text>
</comment>
<feature type="domain" description="ATP-cone" evidence="12">
    <location>
        <begin position="36"/>
        <end position="136"/>
    </location>
</feature>
<evidence type="ECO:0000256" key="4">
    <source>
        <dbReference type="ARBA" id="ARBA00022840"/>
    </source>
</evidence>
<dbReference type="PANTHER" id="PTHR11573">
    <property type="entry name" value="RIBONUCLEOSIDE-DIPHOSPHATE REDUCTASE LARGE CHAIN"/>
    <property type="match status" value="1"/>
</dbReference>
<comment type="caution">
    <text evidence="13">The sequence shown here is derived from an EMBL/GenBank/DDBJ whole genome shotgun (WGS) entry which is preliminary data.</text>
</comment>
<evidence type="ECO:0000256" key="6">
    <source>
        <dbReference type="ARBA" id="ARBA00023116"/>
    </source>
</evidence>
<dbReference type="Proteomes" id="UP000469385">
    <property type="component" value="Unassembled WGS sequence"/>
</dbReference>
<dbReference type="SUPFAM" id="SSF51998">
    <property type="entry name" value="PFL-like glycyl radical enzymes"/>
    <property type="match status" value="1"/>
</dbReference>